<name>A0A553NX91_TIGCA</name>
<gene>
    <name evidence="2" type="ORF">TCAL_05425</name>
</gene>
<feature type="signal peptide" evidence="1">
    <location>
        <begin position="1"/>
        <end position="20"/>
    </location>
</feature>
<proteinExistence type="predicted"/>
<evidence type="ECO:0000313" key="2">
    <source>
        <dbReference type="EMBL" id="TRY70044.1"/>
    </source>
</evidence>
<feature type="chain" id="PRO_5022001158" evidence="1">
    <location>
        <begin position="21"/>
        <end position="101"/>
    </location>
</feature>
<dbReference type="AlphaFoldDB" id="A0A553NX91"/>
<dbReference type="Proteomes" id="UP000318571">
    <property type="component" value="Chromosome 9"/>
</dbReference>
<comment type="caution">
    <text evidence="2">The sequence shown here is derived from an EMBL/GenBank/DDBJ whole genome shotgun (WGS) entry which is preliminary data.</text>
</comment>
<reference evidence="2 3" key="1">
    <citation type="journal article" date="2018" name="Nat. Ecol. Evol.">
        <title>Genomic signatures of mitonuclear coevolution across populations of Tigriopus californicus.</title>
        <authorList>
            <person name="Barreto F.S."/>
            <person name="Watson E.T."/>
            <person name="Lima T.G."/>
            <person name="Willett C.S."/>
            <person name="Edmands S."/>
            <person name="Li W."/>
            <person name="Burton R.S."/>
        </authorList>
    </citation>
    <scope>NUCLEOTIDE SEQUENCE [LARGE SCALE GENOMIC DNA]</scope>
    <source>
        <strain evidence="2 3">San Diego</strain>
    </source>
</reference>
<protein>
    <submittedName>
        <fullName evidence="2">Uncharacterized protein</fullName>
    </submittedName>
</protein>
<dbReference type="EMBL" id="VCGU01000009">
    <property type="protein sequence ID" value="TRY70044.1"/>
    <property type="molecule type" value="Genomic_DNA"/>
</dbReference>
<sequence>MFRMMVALLTLNLISTQITADDQFSCCMDGMKKLRDIDLCKAPCCPGYYEVIEQPPLLSFVVYCKSLPKRKLPWSHLKLESAQKKASTRTYGEPLNRYFIG</sequence>
<evidence type="ECO:0000313" key="3">
    <source>
        <dbReference type="Proteomes" id="UP000318571"/>
    </source>
</evidence>
<accession>A0A553NX91</accession>
<organism evidence="2 3">
    <name type="scientific">Tigriopus californicus</name>
    <name type="common">Marine copepod</name>
    <dbReference type="NCBI Taxonomy" id="6832"/>
    <lineage>
        <taxon>Eukaryota</taxon>
        <taxon>Metazoa</taxon>
        <taxon>Ecdysozoa</taxon>
        <taxon>Arthropoda</taxon>
        <taxon>Crustacea</taxon>
        <taxon>Multicrustacea</taxon>
        <taxon>Hexanauplia</taxon>
        <taxon>Copepoda</taxon>
        <taxon>Harpacticoida</taxon>
        <taxon>Harpacticidae</taxon>
        <taxon>Tigriopus</taxon>
    </lineage>
</organism>
<keyword evidence="3" id="KW-1185">Reference proteome</keyword>
<evidence type="ECO:0000256" key="1">
    <source>
        <dbReference type="SAM" id="SignalP"/>
    </source>
</evidence>
<keyword evidence="1" id="KW-0732">Signal</keyword>